<feature type="transmembrane region" description="Helical" evidence="1">
    <location>
        <begin position="120"/>
        <end position="142"/>
    </location>
</feature>
<evidence type="ECO:0000313" key="4">
    <source>
        <dbReference type="Proteomes" id="UP000467700"/>
    </source>
</evidence>
<dbReference type="OrthoDB" id="2745134at2759"/>
<proteinExistence type="predicted"/>
<protein>
    <recommendedName>
        <fullName evidence="2">DUF6533 domain-containing protein</fullName>
    </recommendedName>
</protein>
<keyword evidence="1" id="KW-0472">Membrane</keyword>
<dbReference type="InterPro" id="IPR045340">
    <property type="entry name" value="DUF6533"/>
</dbReference>
<reference evidence="3 4" key="1">
    <citation type="submission" date="2020-01" db="EMBL/GenBank/DDBJ databases">
        <authorList>
            <person name="Gupta K D."/>
        </authorList>
    </citation>
    <scope>NUCLEOTIDE SEQUENCE [LARGE SCALE GENOMIC DNA]</scope>
</reference>
<feature type="transmembrane region" description="Helical" evidence="1">
    <location>
        <begin position="170"/>
        <end position="187"/>
    </location>
</feature>
<gene>
    <name evidence="3" type="ORF">AAE3_LOCUS3420</name>
</gene>
<dbReference type="Proteomes" id="UP000467700">
    <property type="component" value="Unassembled WGS sequence"/>
</dbReference>
<feature type="transmembrane region" description="Helical" evidence="1">
    <location>
        <begin position="51"/>
        <end position="73"/>
    </location>
</feature>
<dbReference type="Pfam" id="PF20151">
    <property type="entry name" value="DUF6533"/>
    <property type="match status" value="1"/>
</dbReference>
<evidence type="ECO:0000313" key="3">
    <source>
        <dbReference type="EMBL" id="CAA7261193.1"/>
    </source>
</evidence>
<dbReference type="EMBL" id="CACVBS010000032">
    <property type="protein sequence ID" value="CAA7261193.1"/>
    <property type="molecule type" value="Genomic_DNA"/>
</dbReference>
<comment type="caution">
    <text evidence="3">The sequence shown here is derived from an EMBL/GenBank/DDBJ whole genome shotgun (WGS) entry which is preliminary data.</text>
</comment>
<name>A0A8S0WG31_CYCAE</name>
<keyword evidence="4" id="KW-1185">Reference proteome</keyword>
<organism evidence="3 4">
    <name type="scientific">Cyclocybe aegerita</name>
    <name type="common">Black poplar mushroom</name>
    <name type="synonym">Agrocybe aegerita</name>
    <dbReference type="NCBI Taxonomy" id="1973307"/>
    <lineage>
        <taxon>Eukaryota</taxon>
        <taxon>Fungi</taxon>
        <taxon>Dikarya</taxon>
        <taxon>Basidiomycota</taxon>
        <taxon>Agaricomycotina</taxon>
        <taxon>Agaricomycetes</taxon>
        <taxon>Agaricomycetidae</taxon>
        <taxon>Agaricales</taxon>
        <taxon>Agaricineae</taxon>
        <taxon>Bolbitiaceae</taxon>
        <taxon>Cyclocybe</taxon>
    </lineage>
</organism>
<dbReference type="AlphaFoldDB" id="A0A8S0WG31"/>
<feature type="transmembrane region" description="Helical" evidence="1">
    <location>
        <begin position="93"/>
        <end position="113"/>
    </location>
</feature>
<evidence type="ECO:0000259" key="2">
    <source>
        <dbReference type="Pfam" id="PF20151"/>
    </source>
</evidence>
<keyword evidence="1" id="KW-0812">Transmembrane</keyword>
<evidence type="ECO:0000256" key="1">
    <source>
        <dbReference type="SAM" id="Phobius"/>
    </source>
</evidence>
<feature type="transmembrane region" description="Helical" evidence="1">
    <location>
        <begin position="208"/>
        <end position="233"/>
    </location>
</feature>
<keyword evidence="1" id="KW-1133">Transmembrane helix</keyword>
<feature type="domain" description="DUF6533" evidence="2">
    <location>
        <begin position="19"/>
        <end position="62"/>
    </location>
</feature>
<sequence>MSSPTTETQAVRHLLAGKYFQIASFVMLIYDHGITFSQEVERIWRPRFSGATLLFLINRYLTAVQFIIMIDAFHDPAWPPSVCKNFVKFEGASAVALISICELTMILRVYALYGRSAPVLIFLLALLVAQITISAYGVHLGFPVPSIPGLPDGHTTGCILTSSSNFSSSLWIAPLVTDSCLFALTLWRARRYLRNGGYADQKLRIVQIVLRDGTLYFFVIFLANLMNTMIYFLSSALDLKAIGASFSQLLTSVMVSRLVLNLRSVPLPSASSRYHTTTYTTTRTDQGRGFELTRPLSASFLDLTLNHLGEEVEDFEYIDIEGEGISDRMPVKNRQGSWSRSARTAYQASVA</sequence>
<accession>A0A8S0WG31</accession>